<protein>
    <submittedName>
        <fullName evidence="1">Putative alpha-and gamma-adaptin-binding protein</fullName>
    </submittedName>
</protein>
<dbReference type="AlphaFoldDB" id="A0A6M2DCG8"/>
<dbReference type="InterPro" id="IPR019341">
    <property type="entry name" value="Alpha/Gamma-adaptin-bd_p34"/>
</dbReference>
<organism evidence="1">
    <name type="scientific">Xenopsylla cheopis</name>
    <name type="common">Oriental rat flea</name>
    <name type="synonym">Pulex cheopis</name>
    <dbReference type="NCBI Taxonomy" id="163159"/>
    <lineage>
        <taxon>Eukaryota</taxon>
        <taxon>Metazoa</taxon>
        <taxon>Ecdysozoa</taxon>
        <taxon>Arthropoda</taxon>
        <taxon>Hexapoda</taxon>
        <taxon>Insecta</taxon>
        <taxon>Pterygota</taxon>
        <taxon>Neoptera</taxon>
        <taxon>Endopterygota</taxon>
        <taxon>Siphonaptera</taxon>
        <taxon>Pulicidae</taxon>
        <taxon>Xenopsyllinae</taxon>
        <taxon>Xenopsylla</taxon>
    </lineage>
</organism>
<dbReference type="PANTHER" id="PTHR14659">
    <property type="entry name" value="ALPHA- AND GAMMA-ADAPTIN-BINDING PROTEIN P34"/>
    <property type="match status" value="1"/>
</dbReference>
<name>A0A6M2DCG8_XENCH</name>
<reference evidence="1" key="1">
    <citation type="submission" date="2020-03" db="EMBL/GenBank/DDBJ databases">
        <title>Transcriptomic Profiling of the Digestive Tract of the Rat Flea, Xenopsylla cheopis, Following Blood Feeding and Infection with Yersinia pestis.</title>
        <authorList>
            <person name="Bland D.M."/>
            <person name="Martens C.A."/>
            <person name="Virtaneva K."/>
            <person name="Kanakabandi K."/>
            <person name="Long D."/>
            <person name="Rosenke R."/>
            <person name="Saturday G.A."/>
            <person name="Hoyt F.H."/>
            <person name="Bruno D.P."/>
            <person name="Ribeiro J.M.C."/>
            <person name="Hinnebusch J."/>
        </authorList>
    </citation>
    <scope>NUCLEOTIDE SEQUENCE</scope>
</reference>
<proteinExistence type="predicted"/>
<accession>A0A6M2DCG8</accession>
<dbReference type="EMBL" id="GIIL01000307">
    <property type="protein sequence ID" value="NOV44033.1"/>
    <property type="molecule type" value="Transcribed_RNA"/>
</dbReference>
<dbReference type="PANTHER" id="PTHR14659:SF1">
    <property type="entry name" value="ALPHA- AND GAMMA-ADAPTIN-BINDING PROTEIN P34"/>
    <property type="match status" value="1"/>
</dbReference>
<evidence type="ECO:0000313" key="1">
    <source>
        <dbReference type="EMBL" id="NOV44033.1"/>
    </source>
</evidence>
<sequence length="245" mass="27650">MLPIISVIGVTDLTADNLIKEILKYNELPPGTSLGNEIIGYKWRIDTKYYEAEAYICTFKINTEVPNDLLQMVEAVVLYFDPEQEDAITSLKNIETLLEQYQAEILLLVCNSCGSNVSSKTRESALNWCLQHHFELIELNPIRNSTPTNAEDLEDDEIIPEKVGVDRVIEALHTHHWANATMKGDPNIEDTSDDFTELFAQLLSMKESVQSLPPNERKAHAEQVVTAFWKAIGGDEEELAELSEI</sequence>
<dbReference type="Gene3D" id="3.40.50.11960">
    <property type="match status" value="1"/>
</dbReference>